<accession>A0ABV6CX99</accession>
<evidence type="ECO:0000313" key="3">
    <source>
        <dbReference type="Proteomes" id="UP001589798"/>
    </source>
</evidence>
<organism evidence="2 3">
    <name type="scientific">Novosphingobium soli</name>
    <dbReference type="NCBI Taxonomy" id="574956"/>
    <lineage>
        <taxon>Bacteria</taxon>
        <taxon>Pseudomonadati</taxon>
        <taxon>Pseudomonadota</taxon>
        <taxon>Alphaproteobacteria</taxon>
        <taxon>Sphingomonadales</taxon>
        <taxon>Sphingomonadaceae</taxon>
        <taxon>Novosphingobium</taxon>
    </lineage>
</organism>
<comment type="caution">
    <text evidence="2">The sequence shown here is derived from an EMBL/GenBank/DDBJ whole genome shotgun (WGS) entry which is preliminary data.</text>
</comment>
<gene>
    <name evidence="2" type="ORF">ACFFJC_12040</name>
</gene>
<keyword evidence="3" id="KW-1185">Reference proteome</keyword>
<dbReference type="PANTHER" id="PTHR12788">
    <property type="entry name" value="PROTEIN-TYROSINE SULFOTRANSFERASE 2"/>
    <property type="match status" value="1"/>
</dbReference>
<evidence type="ECO:0000313" key="2">
    <source>
        <dbReference type="EMBL" id="MFC0205001.1"/>
    </source>
</evidence>
<dbReference type="EMBL" id="JBHLWK010000014">
    <property type="protein sequence ID" value="MFC0205001.1"/>
    <property type="molecule type" value="Genomic_DNA"/>
</dbReference>
<name>A0ABV6CX99_9SPHN</name>
<dbReference type="RefSeq" id="WP_379487763.1">
    <property type="nucleotide sequence ID" value="NZ_JBHLWK010000014.1"/>
</dbReference>
<dbReference type="Gene3D" id="3.40.50.300">
    <property type="entry name" value="P-loop containing nucleotide triphosphate hydrolases"/>
    <property type="match status" value="1"/>
</dbReference>
<protein>
    <submittedName>
        <fullName evidence="2">Sulfotransferase</fullName>
        <ecNumber evidence="2">2.8.2.-</ecNumber>
    </submittedName>
</protein>
<dbReference type="SUPFAM" id="SSF52540">
    <property type="entry name" value="P-loop containing nucleoside triphosphate hydrolases"/>
    <property type="match status" value="1"/>
</dbReference>
<dbReference type="Pfam" id="PF13469">
    <property type="entry name" value="Sulfotransfer_3"/>
    <property type="match status" value="1"/>
</dbReference>
<dbReference type="InterPro" id="IPR026634">
    <property type="entry name" value="TPST-like"/>
</dbReference>
<dbReference type="GO" id="GO:0016740">
    <property type="term" value="F:transferase activity"/>
    <property type="evidence" value="ECO:0007669"/>
    <property type="project" value="UniProtKB-KW"/>
</dbReference>
<dbReference type="EC" id="2.8.2.-" evidence="2"/>
<proteinExistence type="predicted"/>
<reference evidence="2 3" key="1">
    <citation type="submission" date="2024-09" db="EMBL/GenBank/DDBJ databases">
        <authorList>
            <person name="Sun Q."/>
            <person name="Mori K."/>
        </authorList>
    </citation>
    <scope>NUCLEOTIDE SEQUENCE [LARGE SCALE GENOMIC DNA]</scope>
    <source>
        <strain evidence="2 3">CCM 7706</strain>
    </source>
</reference>
<dbReference type="PANTHER" id="PTHR12788:SF10">
    <property type="entry name" value="PROTEIN-TYROSINE SULFOTRANSFERASE"/>
    <property type="match status" value="1"/>
</dbReference>
<sequence length="280" mass="30640">MRAIFIIGCPRSGTTLLQSLLACVPGSTTFKESHLFSRSLAHIAGITVVRRNVNAEISRFREQNQLPTDAPQDRAGALARMVPAKAADAAMRALIAGAEARDCDLFLEKTPRHLHFVDSIAAAGARCSVETRFIHLIRDGVAVAASLNNASQHWSKTYSAVDALTRWQKDIDLSVRYLSHPRHSFVAYERLAERPEEESLRLASELGVSLTIEDLAGRASKLTNIVRSDESWKAVDNGTKIAVSQRAFGHLDAATLATLEHRIDRSSYARIVARTAESAA</sequence>
<dbReference type="PROSITE" id="PS51257">
    <property type="entry name" value="PROKAR_LIPOPROTEIN"/>
    <property type="match status" value="1"/>
</dbReference>
<dbReference type="Proteomes" id="UP001589798">
    <property type="component" value="Unassembled WGS sequence"/>
</dbReference>
<dbReference type="InterPro" id="IPR027417">
    <property type="entry name" value="P-loop_NTPase"/>
</dbReference>
<evidence type="ECO:0000256" key="1">
    <source>
        <dbReference type="ARBA" id="ARBA00022679"/>
    </source>
</evidence>
<keyword evidence="1 2" id="KW-0808">Transferase</keyword>